<dbReference type="Proteomes" id="UP001497512">
    <property type="component" value="Chromosome 17"/>
</dbReference>
<dbReference type="PANTHER" id="PTHR33210">
    <property type="entry name" value="PROTODERMAL FACTOR 1"/>
    <property type="match status" value="1"/>
</dbReference>
<protein>
    <submittedName>
        <fullName evidence="2">Uncharacterized protein</fullName>
    </submittedName>
</protein>
<feature type="compositionally biased region" description="Polar residues" evidence="1">
    <location>
        <begin position="190"/>
        <end position="228"/>
    </location>
</feature>
<feature type="compositionally biased region" description="Low complexity" evidence="1">
    <location>
        <begin position="84"/>
        <end position="104"/>
    </location>
</feature>
<feature type="region of interest" description="Disordered" evidence="1">
    <location>
        <begin position="1"/>
        <end position="242"/>
    </location>
</feature>
<feature type="compositionally biased region" description="Polar residues" evidence="1">
    <location>
        <begin position="159"/>
        <end position="169"/>
    </location>
</feature>
<feature type="compositionally biased region" description="Polar residues" evidence="1">
    <location>
        <begin position="69"/>
        <end position="82"/>
    </location>
</feature>
<dbReference type="InterPro" id="IPR039923">
    <property type="entry name" value="Protodermal_1"/>
</dbReference>
<evidence type="ECO:0000313" key="3">
    <source>
        <dbReference type="Proteomes" id="UP001497512"/>
    </source>
</evidence>
<sequence length="358" mass="38045">SSSATPEEVKPNNYPNFEFKQSSSSSQSASAAGSRNLPFVNGYDEQEAKKFGAQFGQASATESKDKTTSSHPVDQSTTSAAVLSSEKTVASSSSESQSSSTDTSAFWTDIPTATYRGSDPSGKYPSSFDLTNARKNGASSSSSSSYRGSDPSGKYPSSFDLTNARKNGASSSSSSSYRGSDPSGRYPSSFDLTNTSTTFGDNQFQTQDPVDQSVYSQFTNSRPSSSKINEAGPDTKATTTGCSTSSYWSTHTESWPKFFVSTRSLVTDAFGTRAGTAYGTTTMLQALNDGRFDAFSELANHGVAALLNAYTKPTSYQFSHTVVIDQFNRALVSRTAAAVQAKVFENANNAYGTENCKV</sequence>
<feature type="non-terminal residue" evidence="2">
    <location>
        <position position="358"/>
    </location>
</feature>
<proteinExistence type="predicted"/>
<keyword evidence="3" id="KW-1185">Reference proteome</keyword>
<organism evidence="2 3">
    <name type="scientific">Sphagnum troendelagicum</name>
    <dbReference type="NCBI Taxonomy" id="128251"/>
    <lineage>
        <taxon>Eukaryota</taxon>
        <taxon>Viridiplantae</taxon>
        <taxon>Streptophyta</taxon>
        <taxon>Embryophyta</taxon>
        <taxon>Bryophyta</taxon>
        <taxon>Sphagnophytina</taxon>
        <taxon>Sphagnopsida</taxon>
        <taxon>Sphagnales</taxon>
        <taxon>Sphagnaceae</taxon>
        <taxon>Sphagnum</taxon>
    </lineage>
</organism>
<feature type="compositionally biased region" description="Polar residues" evidence="1">
    <location>
        <begin position="128"/>
        <end position="138"/>
    </location>
</feature>
<dbReference type="PANTHER" id="PTHR33210:SF18">
    <property type="entry name" value="PROTODERMAL FACTOR 1"/>
    <property type="match status" value="1"/>
</dbReference>
<gene>
    <name evidence="2" type="ORF">CSSPTR1EN2_LOCUS9475</name>
</gene>
<accession>A0ABP0TZ40</accession>
<evidence type="ECO:0000313" key="2">
    <source>
        <dbReference type="EMBL" id="CAK9209021.1"/>
    </source>
</evidence>
<reference evidence="2" key="1">
    <citation type="submission" date="2024-02" db="EMBL/GenBank/DDBJ databases">
        <authorList>
            <consortium name="ELIXIR-Norway"/>
            <consortium name="Elixir Norway"/>
        </authorList>
    </citation>
    <scope>NUCLEOTIDE SEQUENCE</scope>
</reference>
<evidence type="ECO:0000256" key="1">
    <source>
        <dbReference type="SAM" id="MobiDB-lite"/>
    </source>
</evidence>
<name>A0ABP0TZ40_9BRYO</name>
<dbReference type="EMBL" id="OZ019909">
    <property type="protein sequence ID" value="CAK9209021.1"/>
    <property type="molecule type" value="Genomic_DNA"/>
</dbReference>
<feature type="compositionally biased region" description="Low complexity" evidence="1">
    <location>
        <begin position="21"/>
        <end position="34"/>
    </location>
</feature>